<keyword evidence="2" id="KW-1185">Reference proteome</keyword>
<evidence type="ECO:0000313" key="2">
    <source>
        <dbReference type="Proteomes" id="UP000266861"/>
    </source>
</evidence>
<evidence type="ECO:0000313" key="1">
    <source>
        <dbReference type="EMBL" id="RHZ89515.1"/>
    </source>
</evidence>
<name>A0A397JMD1_9GLOM</name>
<gene>
    <name evidence="1" type="ORF">Glove_13g17</name>
</gene>
<sequence>MVIAKTIVVMTDEILGFSMGQWSRSMDGRESEIGIQIKKSEIFLENHESTTNTTTTTPLNYQIHPQAIYTSRLLNYSSLPKSKNEENFERELEELIMYQ</sequence>
<reference evidence="1 2" key="1">
    <citation type="submission" date="2018-08" db="EMBL/GenBank/DDBJ databases">
        <title>Genome and evolution of the arbuscular mycorrhizal fungus Diversispora epigaea (formerly Glomus versiforme) and its bacterial endosymbionts.</title>
        <authorList>
            <person name="Sun X."/>
            <person name="Fei Z."/>
            <person name="Harrison M."/>
        </authorList>
    </citation>
    <scope>NUCLEOTIDE SEQUENCE [LARGE SCALE GENOMIC DNA]</scope>
    <source>
        <strain evidence="1 2">IT104</strain>
    </source>
</reference>
<proteinExistence type="predicted"/>
<dbReference type="AlphaFoldDB" id="A0A397JMD1"/>
<dbReference type="Proteomes" id="UP000266861">
    <property type="component" value="Unassembled WGS sequence"/>
</dbReference>
<accession>A0A397JMD1</accession>
<protein>
    <submittedName>
        <fullName evidence="1">Uncharacterized protein</fullName>
    </submittedName>
</protein>
<organism evidence="1 2">
    <name type="scientific">Diversispora epigaea</name>
    <dbReference type="NCBI Taxonomy" id="1348612"/>
    <lineage>
        <taxon>Eukaryota</taxon>
        <taxon>Fungi</taxon>
        <taxon>Fungi incertae sedis</taxon>
        <taxon>Mucoromycota</taxon>
        <taxon>Glomeromycotina</taxon>
        <taxon>Glomeromycetes</taxon>
        <taxon>Diversisporales</taxon>
        <taxon>Diversisporaceae</taxon>
        <taxon>Diversispora</taxon>
    </lineage>
</organism>
<comment type="caution">
    <text evidence="1">The sequence shown here is derived from an EMBL/GenBank/DDBJ whole genome shotgun (WGS) entry which is preliminary data.</text>
</comment>
<dbReference type="EMBL" id="PQFF01000011">
    <property type="protein sequence ID" value="RHZ89515.1"/>
    <property type="molecule type" value="Genomic_DNA"/>
</dbReference>